<evidence type="ECO:0000256" key="4">
    <source>
        <dbReference type="ARBA" id="ARBA00022553"/>
    </source>
</evidence>
<dbReference type="KEGG" id="kbs:EPA93_11545"/>
<keyword evidence="9" id="KW-1133">Transmembrane helix</keyword>
<dbReference type="InterPro" id="IPR003660">
    <property type="entry name" value="HAMP_dom"/>
</dbReference>
<dbReference type="SMART" id="SM00387">
    <property type="entry name" value="HATPase_c"/>
    <property type="match status" value="1"/>
</dbReference>
<dbReference type="Pfam" id="PF02518">
    <property type="entry name" value="HATPase_c"/>
    <property type="match status" value="1"/>
</dbReference>
<dbReference type="PANTHER" id="PTHR24421">
    <property type="entry name" value="NITRATE/NITRITE SENSOR PROTEIN NARX-RELATED"/>
    <property type="match status" value="1"/>
</dbReference>
<keyword evidence="5" id="KW-0808">Transferase</keyword>
<dbReference type="CDD" id="cd16917">
    <property type="entry name" value="HATPase_UhpB-NarQ-NarX-like"/>
    <property type="match status" value="1"/>
</dbReference>
<keyword evidence="6 12" id="KW-0418">Kinase</keyword>
<dbReference type="OrthoDB" id="9781904at2"/>
<keyword evidence="7" id="KW-0902">Two-component regulatory system</keyword>
<keyword evidence="8" id="KW-0175">Coiled coil</keyword>
<evidence type="ECO:0000313" key="13">
    <source>
        <dbReference type="Proteomes" id="UP000290365"/>
    </source>
</evidence>
<keyword evidence="4" id="KW-0597">Phosphoprotein</keyword>
<dbReference type="CDD" id="cd06225">
    <property type="entry name" value="HAMP"/>
    <property type="match status" value="1"/>
</dbReference>
<evidence type="ECO:0000256" key="7">
    <source>
        <dbReference type="ARBA" id="ARBA00023012"/>
    </source>
</evidence>
<keyword evidence="9" id="KW-0472">Membrane</keyword>
<dbReference type="SUPFAM" id="SSF55874">
    <property type="entry name" value="ATPase domain of HSP90 chaperone/DNA topoisomerase II/histidine kinase"/>
    <property type="match status" value="1"/>
</dbReference>
<organism evidence="12 13">
    <name type="scientific">Ktedonosporobacter rubrisoli</name>
    <dbReference type="NCBI Taxonomy" id="2509675"/>
    <lineage>
        <taxon>Bacteria</taxon>
        <taxon>Bacillati</taxon>
        <taxon>Chloroflexota</taxon>
        <taxon>Ktedonobacteria</taxon>
        <taxon>Ktedonobacterales</taxon>
        <taxon>Ktedonosporobacteraceae</taxon>
        <taxon>Ktedonosporobacter</taxon>
    </lineage>
</organism>
<dbReference type="Proteomes" id="UP000290365">
    <property type="component" value="Chromosome"/>
</dbReference>
<dbReference type="EMBL" id="CP035758">
    <property type="protein sequence ID" value="QBD76603.1"/>
    <property type="molecule type" value="Genomic_DNA"/>
</dbReference>
<keyword evidence="13" id="KW-1185">Reference proteome</keyword>
<dbReference type="InterPro" id="IPR003594">
    <property type="entry name" value="HATPase_dom"/>
</dbReference>
<evidence type="ECO:0000259" key="11">
    <source>
        <dbReference type="PROSITE" id="PS50885"/>
    </source>
</evidence>
<evidence type="ECO:0000256" key="6">
    <source>
        <dbReference type="ARBA" id="ARBA00022777"/>
    </source>
</evidence>
<dbReference type="InterPro" id="IPR050482">
    <property type="entry name" value="Sensor_HK_TwoCompSys"/>
</dbReference>
<evidence type="ECO:0000256" key="2">
    <source>
        <dbReference type="ARBA" id="ARBA00004370"/>
    </source>
</evidence>
<dbReference type="GO" id="GO:0000155">
    <property type="term" value="F:phosphorelay sensor kinase activity"/>
    <property type="evidence" value="ECO:0007669"/>
    <property type="project" value="InterPro"/>
</dbReference>
<feature type="transmembrane region" description="Helical" evidence="9">
    <location>
        <begin position="113"/>
        <end position="145"/>
    </location>
</feature>
<evidence type="ECO:0000256" key="3">
    <source>
        <dbReference type="ARBA" id="ARBA00012438"/>
    </source>
</evidence>
<comment type="subcellular location">
    <subcellularLocation>
        <location evidence="2">Membrane</location>
    </subcellularLocation>
</comment>
<dbReference type="InterPro" id="IPR011712">
    <property type="entry name" value="Sig_transdc_His_kin_sub3_dim/P"/>
</dbReference>
<evidence type="ECO:0000259" key="10">
    <source>
        <dbReference type="PROSITE" id="PS50109"/>
    </source>
</evidence>
<feature type="coiled-coil region" evidence="8">
    <location>
        <begin position="182"/>
        <end position="216"/>
    </location>
</feature>
<dbReference type="SUPFAM" id="SSF158472">
    <property type="entry name" value="HAMP domain-like"/>
    <property type="match status" value="1"/>
</dbReference>
<reference evidence="12 13" key="1">
    <citation type="submission" date="2019-01" db="EMBL/GenBank/DDBJ databases">
        <title>Ktedonosporobacter rubrisoli SCAWS-G2.</title>
        <authorList>
            <person name="Huang Y."/>
            <person name="Yan B."/>
        </authorList>
    </citation>
    <scope>NUCLEOTIDE SEQUENCE [LARGE SCALE GENOMIC DNA]</scope>
    <source>
        <strain evidence="12 13">SCAWS-G2</strain>
    </source>
</reference>
<dbReference type="InterPro" id="IPR005467">
    <property type="entry name" value="His_kinase_dom"/>
</dbReference>
<dbReference type="SMART" id="SM00304">
    <property type="entry name" value="HAMP"/>
    <property type="match status" value="1"/>
</dbReference>
<dbReference type="PROSITE" id="PS50109">
    <property type="entry name" value="HIS_KIN"/>
    <property type="match status" value="1"/>
</dbReference>
<feature type="domain" description="HAMP" evidence="11">
    <location>
        <begin position="148"/>
        <end position="201"/>
    </location>
</feature>
<dbReference type="Gene3D" id="3.30.565.10">
    <property type="entry name" value="Histidine kinase-like ATPase, C-terminal domain"/>
    <property type="match status" value="1"/>
</dbReference>
<proteinExistence type="predicted"/>
<sequence>MEVVPSPTQVITYTLCRWYTKEVLPSREGDSQLMFRFYARESEPVMLKPFSPRPSRSSKRPFFPFPGFASLQMRLGCAYMWTNMLLVVVFLVLVVVVNWLAFWLPHHSPAGQILWWASIFLPGAALLLGVALPIFALIGGLFGLWTSRKLVLRLRQLAHATRIIANGDYYTLRVPVQRKDEVGVLEEQFNRMAQQLAESQQREQELLAQNVRWEERARLARELHDAISQNLFSLRLLAEGMQTSQLEPAVFKEKLALVGRTAETITREMRVLLLELRPVQLEDLGLKEALEELAVMYHARLDLAIVTDIAELALPDQMEHALFRIAQEAISNAVRHAQASWISLKLAARQEQVMLCVEDNGKGFKPLMQESYYGLGLQSMQERVRELKGTLQIQSMPMQGTSISVYLSYKGKNE</sequence>
<gene>
    <name evidence="12" type="ORF">EPA93_11545</name>
</gene>
<evidence type="ECO:0000256" key="8">
    <source>
        <dbReference type="SAM" id="Coils"/>
    </source>
</evidence>
<dbReference type="InterPro" id="IPR036890">
    <property type="entry name" value="HATPase_C_sf"/>
</dbReference>
<comment type="catalytic activity">
    <reaction evidence="1">
        <text>ATP + protein L-histidine = ADP + protein N-phospho-L-histidine.</text>
        <dbReference type="EC" id="2.7.13.3"/>
    </reaction>
</comment>
<dbReference type="Gene3D" id="1.20.5.1930">
    <property type="match status" value="1"/>
</dbReference>
<dbReference type="GO" id="GO:0016020">
    <property type="term" value="C:membrane"/>
    <property type="evidence" value="ECO:0007669"/>
    <property type="project" value="UniProtKB-SubCell"/>
</dbReference>
<accession>A0A4P6JN73</accession>
<evidence type="ECO:0000313" key="12">
    <source>
        <dbReference type="EMBL" id="QBD76603.1"/>
    </source>
</evidence>
<keyword evidence="9" id="KW-0812">Transmembrane</keyword>
<dbReference type="PROSITE" id="PS50885">
    <property type="entry name" value="HAMP"/>
    <property type="match status" value="1"/>
</dbReference>
<dbReference type="GO" id="GO:0046983">
    <property type="term" value="F:protein dimerization activity"/>
    <property type="evidence" value="ECO:0007669"/>
    <property type="project" value="InterPro"/>
</dbReference>
<feature type="domain" description="Histidine kinase" evidence="10">
    <location>
        <begin position="218"/>
        <end position="411"/>
    </location>
</feature>
<protein>
    <recommendedName>
        <fullName evidence="3">histidine kinase</fullName>
        <ecNumber evidence="3">2.7.13.3</ecNumber>
    </recommendedName>
</protein>
<dbReference type="Pfam" id="PF00672">
    <property type="entry name" value="HAMP"/>
    <property type="match status" value="1"/>
</dbReference>
<dbReference type="Gene3D" id="6.10.340.10">
    <property type="match status" value="1"/>
</dbReference>
<dbReference type="EC" id="2.7.13.3" evidence="3"/>
<dbReference type="Pfam" id="PF07730">
    <property type="entry name" value="HisKA_3"/>
    <property type="match status" value="1"/>
</dbReference>
<name>A0A4P6JN73_KTERU</name>
<evidence type="ECO:0000256" key="5">
    <source>
        <dbReference type="ARBA" id="ARBA00022679"/>
    </source>
</evidence>
<dbReference type="AlphaFoldDB" id="A0A4P6JN73"/>
<evidence type="ECO:0000256" key="9">
    <source>
        <dbReference type="SAM" id="Phobius"/>
    </source>
</evidence>
<evidence type="ECO:0000256" key="1">
    <source>
        <dbReference type="ARBA" id="ARBA00000085"/>
    </source>
</evidence>
<feature type="transmembrane region" description="Helical" evidence="9">
    <location>
        <begin position="78"/>
        <end position="101"/>
    </location>
</feature>